<comment type="caution">
    <text evidence="2">The sequence shown here is derived from an EMBL/GenBank/DDBJ whole genome shotgun (WGS) entry which is preliminary data.</text>
</comment>
<protein>
    <submittedName>
        <fullName evidence="2">Uncharacterized protein</fullName>
    </submittedName>
</protein>
<name>A0A2U2D9H4_9PSED</name>
<sequence length="71" mass="7627">MWRGGLPPLGCAATPESCDCFAAERGQAPSPQASPLSTEKPHSPQKSPTFHRKVPLSTGKPPCHEQDSHHK</sequence>
<feature type="region of interest" description="Disordered" evidence="1">
    <location>
        <begin position="23"/>
        <end position="71"/>
    </location>
</feature>
<dbReference type="AlphaFoldDB" id="A0A2U2D9H4"/>
<dbReference type="EMBL" id="QFAW01000011">
    <property type="protein sequence ID" value="PWE45393.1"/>
    <property type="molecule type" value="Genomic_DNA"/>
</dbReference>
<evidence type="ECO:0000256" key="1">
    <source>
        <dbReference type="SAM" id="MobiDB-lite"/>
    </source>
</evidence>
<organism evidence="2 3">
    <name type="scientific">Pseudomonas prosekii</name>
    <dbReference type="NCBI Taxonomy" id="1148509"/>
    <lineage>
        <taxon>Bacteria</taxon>
        <taxon>Pseudomonadati</taxon>
        <taxon>Pseudomonadota</taxon>
        <taxon>Gammaproteobacteria</taxon>
        <taxon>Pseudomonadales</taxon>
        <taxon>Pseudomonadaceae</taxon>
        <taxon>Pseudomonas</taxon>
    </lineage>
</organism>
<feature type="compositionally biased region" description="Basic and acidic residues" evidence="1">
    <location>
        <begin position="62"/>
        <end position="71"/>
    </location>
</feature>
<evidence type="ECO:0000313" key="2">
    <source>
        <dbReference type="EMBL" id="PWE45393.1"/>
    </source>
</evidence>
<evidence type="ECO:0000313" key="3">
    <source>
        <dbReference type="Proteomes" id="UP000245056"/>
    </source>
</evidence>
<proteinExistence type="predicted"/>
<reference evidence="2 3" key="1">
    <citation type="submission" date="2018-05" db="EMBL/GenBank/DDBJ databases">
        <title>Genome sequences of two Antarctic strains of Pseudomonas prosekii: insights into adaptation to extreme conditions.</title>
        <authorList>
            <person name="Snopkova K."/>
            <person name="Dufkova K."/>
            <person name="Cejkova D."/>
            <person name="Sedlacek I."/>
            <person name="Smajs D."/>
        </authorList>
    </citation>
    <scope>NUCLEOTIDE SEQUENCE [LARGE SCALE GENOMIC DNA]</scope>
    <source>
        <strain evidence="2 3">P2673</strain>
    </source>
</reference>
<dbReference type="Proteomes" id="UP000245056">
    <property type="component" value="Unassembled WGS sequence"/>
</dbReference>
<gene>
    <name evidence="2" type="ORF">C9I49_10630</name>
</gene>
<accession>A0A2U2D9H4</accession>